<keyword evidence="5 9" id="KW-0812">Transmembrane</keyword>
<dbReference type="PANTHER" id="PTHR30574:SF1">
    <property type="entry name" value="SULPHUR TRANSPORT DOMAIN-CONTAINING PROTEIN"/>
    <property type="match status" value="1"/>
</dbReference>
<dbReference type="Pfam" id="PF04143">
    <property type="entry name" value="Sulf_transp"/>
    <property type="match status" value="1"/>
</dbReference>
<evidence type="ECO:0000256" key="8">
    <source>
        <dbReference type="ARBA" id="ARBA00035655"/>
    </source>
</evidence>
<keyword evidence="4" id="KW-0997">Cell inner membrane</keyword>
<feature type="transmembrane region" description="Helical" evidence="9">
    <location>
        <begin position="261"/>
        <end position="281"/>
    </location>
</feature>
<feature type="transmembrane region" description="Helical" evidence="9">
    <location>
        <begin position="121"/>
        <end position="145"/>
    </location>
</feature>
<evidence type="ECO:0000256" key="5">
    <source>
        <dbReference type="ARBA" id="ARBA00022692"/>
    </source>
</evidence>
<dbReference type="PANTHER" id="PTHR30574">
    <property type="entry name" value="INNER MEMBRANE PROTEIN YEDE"/>
    <property type="match status" value="1"/>
</dbReference>
<feature type="transmembrane region" description="Helical" evidence="9">
    <location>
        <begin position="329"/>
        <end position="348"/>
    </location>
</feature>
<feature type="transmembrane region" description="Helical" evidence="9">
    <location>
        <begin position="165"/>
        <end position="186"/>
    </location>
</feature>
<feature type="transmembrane region" description="Helical" evidence="9">
    <location>
        <begin position="193"/>
        <end position="216"/>
    </location>
</feature>
<name>A0A437LQ65_9BURK</name>
<evidence type="ECO:0000256" key="6">
    <source>
        <dbReference type="ARBA" id="ARBA00022989"/>
    </source>
</evidence>
<dbReference type="EMBL" id="SACM01000001">
    <property type="protein sequence ID" value="RVT87552.1"/>
    <property type="molecule type" value="Genomic_DNA"/>
</dbReference>
<gene>
    <name evidence="10" type="ORF">EOD73_00545</name>
</gene>
<keyword evidence="6 9" id="KW-1133">Transmembrane helix</keyword>
<evidence type="ECO:0000313" key="11">
    <source>
        <dbReference type="Proteomes" id="UP000288587"/>
    </source>
</evidence>
<dbReference type="AlphaFoldDB" id="A0A437LQ65"/>
<comment type="subcellular location">
    <subcellularLocation>
        <location evidence="1">Cell inner membrane</location>
        <topology evidence="1">Multi-pass membrane protein</topology>
    </subcellularLocation>
</comment>
<feature type="transmembrane region" description="Helical" evidence="9">
    <location>
        <begin position="6"/>
        <end position="27"/>
    </location>
</feature>
<keyword evidence="2" id="KW-0813">Transport</keyword>
<protein>
    <submittedName>
        <fullName evidence="10">YeeE/YedE family protein</fullName>
    </submittedName>
</protein>
<dbReference type="OrthoDB" id="9794165at2"/>
<keyword evidence="3" id="KW-1003">Cell membrane</keyword>
<evidence type="ECO:0000256" key="4">
    <source>
        <dbReference type="ARBA" id="ARBA00022519"/>
    </source>
</evidence>
<keyword evidence="11" id="KW-1185">Reference proteome</keyword>
<accession>A0A437LQ65</accession>
<feature type="transmembrane region" description="Helical" evidence="9">
    <location>
        <begin position="301"/>
        <end position="323"/>
    </location>
</feature>
<evidence type="ECO:0000256" key="1">
    <source>
        <dbReference type="ARBA" id="ARBA00004429"/>
    </source>
</evidence>
<dbReference type="InterPro" id="IPR007272">
    <property type="entry name" value="Sulf_transp_TsuA/YedE"/>
</dbReference>
<keyword evidence="7 9" id="KW-0472">Membrane</keyword>
<feature type="transmembrane region" description="Helical" evidence="9">
    <location>
        <begin position="86"/>
        <end position="109"/>
    </location>
</feature>
<organism evidence="10 11">
    <name type="scientific">Inhella crocodyli</name>
    <dbReference type="NCBI Taxonomy" id="2499851"/>
    <lineage>
        <taxon>Bacteria</taxon>
        <taxon>Pseudomonadati</taxon>
        <taxon>Pseudomonadota</taxon>
        <taxon>Betaproteobacteria</taxon>
        <taxon>Burkholderiales</taxon>
        <taxon>Sphaerotilaceae</taxon>
        <taxon>Inhella</taxon>
    </lineage>
</organism>
<dbReference type="RefSeq" id="WP_127679832.1">
    <property type="nucleotide sequence ID" value="NZ_SACM01000001.1"/>
</dbReference>
<dbReference type="GO" id="GO:0005886">
    <property type="term" value="C:plasma membrane"/>
    <property type="evidence" value="ECO:0007669"/>
    <property type="project" value="UniProtKB-SubCell"/>
</dbReference>
<proteinExistence type="inferred from homology"/>
<comment type="caution">
    <text evidence="10">The sequence shown here is derived from an EMBL/GenBank/DDBJ whole genome shotgun (WGS) entry which is preliminary data.</text>
</comment>
<evidence type="ECO:0000313" key="10">
    <source>
        <dbReference type="EMBL" id="RVT87552.1"/>
    </source>
</evidence>
<evidence type="ECO:0000256" key="3">
    <source>
        <dbReference type="ARBA" id="ARBA00022475"/>
    </source>
</evidence>
<evidence type="ECO:0000256" key="2">
    <source>
        <dbReference type="ARBA" id="ARBA00022448"/>
    </source>
</evidence>
<comment type="similarity">
    <text evidence="8">Belongs to the TsuA/YedE (TC 9.B.102) family.</text>
</comment>
<dbReference type="Proteomes" id="UP000288587">
    <property type="component" value="Unassembled WGS sequence"/>
</dbReference>
<sequence length="357" mass="37417">MTDAQVLSLTHQVLVLGFVLGGAFGALSQRSHFCVMGAVADVVNMGDWQRARMWGLAVAVAMAGFAGLQALGWLQASQTAYGGPRLLLASNLVGGLLFGLGMVFASGCGAKTLVRLGGGNLKALVVLLVMGLSGSMTLRGLTAVWRDRSVDRWALELGHAQDLATWSGLPLLGVGLALALAAWALWPREGRGRVAWGAAVGAVVALAWALSARWALVPEHPQTLEAAYLGTTHNRPEALSFVAPIAGLLEYLQYFSDGTRVLNLGIVSVLGVIAGAAAMALWRREFRWEGFRHTEDLAFHLVGAVLMGVGGVTAVGCTVGQGLSGLSTLSLGSLLAVLGIVMGGVLGVRWQTWRLMR</sequence>
<reference evidence="10 11" key="1">
    <citation type="submission" date="2019-01" db="EMBL/GenBank/DDBJ databases">
        <authorList>
            <person name="Chen W.-M."/>
        </authorList>
    </citation>
    <scope>NUCLEOTIDE SEQUENCE [LARGE SCALE GENOMIC DNA]</scope>
    <source>
        <strain evidence="10 11">CCP-18</strain>
    </source>
</reference>
<feature type="transmembrane region" description="Helical" evidence="9">
    <location>
        <begin position="54"/>
        <end position="74"/>
    </location>
</feature>
<evidence type="ECO:0000256" key="9">
    <source>
        <dbReference type="SAM" id="Phobius"/>
    </source>
</evidence>
<evidence type="ECO:0000256" key="7">
    <source>
        <dbReference type="ARBA" id="ARBA00023136"/>
    </source>
</evidence>